<evidence type="ECO:0000313" key="1">
    <source>
        <dbReference type="EMBL" id="GBP05992.1"/>
    </source>
</evidence>
<dbReference type="AlphaFoldDB" id="A0A4C1SUZ9"/>
<protein>
    <submittedName>
        <fullName evidence="1">Uncharacterized protein</fullName>
    </submittedName>
</protein>
<sequence>MKFRLPVFFLPFNFFIDDTIVATIKYQNPSVSSSLARFDKLRQGSGEDGRQCLSRYWAKKKTCSPPPVALSIGHDLGPFPARGLLSNSRRYYESCVGFLSSHQKNSGIIDRLARGRSPRILSQ</sequence>
<dbReference type="EMBL" id="BGZK01000020">
    <property type="protein sequence ID" value="GBP05992.1"/>
    <property type="molecule type" value="Genomic_DNA"/>
</dbReference>
<evidence type="ECO:0000313" key="2">
    <source>
        <dbReference type="Proteomes" id="UP000299102"/>
    </source>
</evidence>
<keyword evidence="2" id="KW-1185">Reference proteome</keyword>
<accession>A0A4C1SUZ9</accession>
<dbReference type="Proteomes" id="UP000299102">
    <property type="component" value="Unassembled WGS sequence"/>
</dbReference>
<gene>
    <name evidence="1" type="ORF">EVAR_3250_1</name>
</gene>
<reference evidence="1 2" key="1">
    <citation type="journal article" date="2019" name="Commun. Biol.">
        <title>The bagworm genome reveals a unique fibroin gene that provides high tensile strength.</title>
        <authorList>
            <person name="Kono N."/>
            <person name="Nakamura H."/>
            <person name="Ohtoshi R."/>
            <person name="Tomita M."/>
            <person name="Numata K."/>
            <person name="Arakawa K."/>
        </authorList>
    </citation>
    <scope>NUCLEOTIDE SEQUENCE [LARGE SCALE GENOMIC DNA]</scope>
</reference>
<proteinExistence type="predicted"/>
<name>A0A4C1SUZ9_EUMVA</name>
<comment type="caution">
    <text evidence="1">The sequence shown here is derived from an EMBL/GenBank/DDBJ whole genome shotgun (WGS) entry which is preliminary data.</text>
</comment>
<organism evidence="1 2">
    <name type="scientific">Eumeta variegata</name>
    <name type="common">Bagworm moth</name>
    <name type="synonym">Eumeta japonica</name>
    <dbReference type="NCBI Taxonomy" id="151549"/>
    <lineage>
        <taxon>Eukaryota</taxon>
        <taxon>Metazoa</taxon>
        <taxon>Ecdysozoa</taxon>
        <taxon>Arthropoda</taxon>
        <taxon>Hexapoda</taxon>
        <taxon>Insecta</taxon>
        <taxon>Pterygota</taxon>
        <taxon>Neoptera</taxon>
        <taxon>Endopterygota</taxon>
        <taxon>Lepidoptera</taxon>
        <taxon>Glossata</taxon>
        <taxon>Ditrysia</taxon>
        <taxon>Tineoidea</taxon>
        <taxon>Psychidae</taxon>
        <taxon>Oiketicinae</taxon>
        <taxon>Eumeta</taxon>
    </lineage>
</organism>